<evidence type="ECO:0000313" key="3">
    <source>
        <dbReference type="Proteomes" id="UP000663942"/>
    </source>
</evidence>
<dbReference type="PANTHER" id="PTHR38436">
    <property type="entry name" value="POLYKETIDE CYCLASE SNOAL-LIKE DOMAIN"/>
    <property type="match status" value="1"/>
</dbReference>
<dbReference type="Pfam" id="PF07366">
    <property type="entry name" value="SnoaL"/>
    <property type="match status" value="1"/>
</dbReference>
<dbReference type="RefSeq" id="WP_207825417.1">
    <property type="nucleotide sequence ID" value="NZ_CP062006.1"/>
</dbReference>
<dbReference type="InterPro" id="IPR009959">
    <property type="entry name" value="Cyclase_SnoaL-like"/>
</dbReference>
<keyword evidence="3" id="KW-1185">Reference proteome</keyword>
<accession>A0ABX7SKV6</accession>
<organism evidence="2 3">
    <name type="scientific">Brevundimonas pondensis</name>
    <dbReference type="NCBI Taxonomy" id="2774189"/>
    <lineage>
        <taxon>Bacteria</taxon>
        <taxon>Pseudomonadati</taxon>
        <taxon>Pseudomonadota</taxon>
        <taxon>Alphaproteobacteria</taxon>
        <taxon>Caulobacterales</taxon>
        <taxon>Caulobacteraceae</taxon>
        <taxon>Brevundimonas</taxon>
    </lineage>
</organism>
<dbReference type="PROSITE" id="PS51257">
    <property type="entry name" value="PROKAR_LIPOPROTEIN"/>
    <property type="match status" value="1"/>
</dbReference>
<proteinExistence type="predicted"/>
<dbReference type="InterPro" id="IPR032710">
    <property type="entry name" value="NTF2-like_dom_sf"/>
</dbReference>
<dbReference type="Gene3D" id="3.10.450.50">
    <property type="match status" value="1"/>
</dbReference>
<dbReference type="PANTHER" id="PTHR38436:SF1">
    <property type="entry name" value="ESTER CYCLASE"/>
    <property type="match status" value="1"/>
</dbReference>
<feature type="signal peptide" evidence="1">
    <location>
        <begin position="1"/>
        <end position="23"/>
    </location>
</feature>
<dbReference type="SUPFAM" id="SSF54427">
    <property type="entry name" value="NTF2-like"/>
    <property type="match status" value="1"/>
</dbReference>
<protein>
    <submittedName>
        <fullName evidence="2">Ester cyclase</fullName>
    </submittedName>
</protein>
<evidence type="ECO:0000313" key="2">
    <source>
        <dbReference type="EMBL" id="QTC88309.1"/>
    </source>
</evidence>
<name>A0ABX7SKV6_9CAUL</name>
<reference evidence="2 3" key="1">
    <citation type="submission" date="2020-09" db="EMBL/GenBank/DDBJ databases">
        <title>Brevundimonas sp. LVF1 isolated from an oligotrophic pond in Goettingen, Germany.</title>
        <authorList>
            <person name="Friedrich I."/>
            <person name="Klassen A."/>
            <person name="Neubauer H."/>
            <person name="Schneider D."/>
            <person name="Hertel R."/>
            <person name="Daniel R."/>
        </authorList>
    </citation>
    <scope>NUCLEOTIDE SEQUENCE [LARGE SCALE GENOMIC DNA]</scope>
    <source>
        <strain evidence="2 3">LVF1</strain>
    </source>
</reference>
<gene>
    <name evidence="2" type="ORF">IFE19_02620</name>
</gene>
<feature type="chain" id="PRO_5047348986" evidence="1">
    <location>
        <begin position="24"/>
        <end position="187"/>
    </location>
</feature>
<evidence type="ECO:0000256" key="1">
    <source>
        <dbReference type="SAM" id="SignalP"/>
    </source>
</evidence>
<dbReference type="Proteomes" id="UP000663942">
    <property type="component" value="Chromosome"/>
</dbReference>
<dbReference type="EMBL" id="CP062006">
    <property type="protein sequence ID" value="QTC88309.1"/>
    <property type="molecule type" value="Genomic_DNA"/>
</dbReference>
<keyword evidence="1" id="KW-0732">Signal</keyword>
<sequence>MRHSTILIAAAGSLALAACSPPAADKSAAEKAPAATAAAGSTHTAEQARNLANFDDLDFNVYSGQKWDEIGRSHAENIVVHYPDGTTTTGIAAHLDKLKPQFVFAPDTRIKEHPLKLADGEYTAVQGIMEGTFTQPMDIGGGKVIQPTGKAFKLPMLTVGRWENGVMVEEWLYWDNQAFMKQVGLAP</sequence>